<sequence>MPRVSVSVSAAAVISLRHRPPRPLGLKTAYAIIDDRPVCSGTLVPNSPRHAHSVQRAACSVHSHDRQRYNEKPSNTGS</sequence>
<protein>
    <submittedName>
        <fullName evidence="2">Uncharacterized protein</fullName>
    </submittedName>
</protein>
<dbReference type="AlphaFoldDB" id="A0AAW4RTI6"/>
<dbReference type="Proteomes" id="UP000825388">
    <property type="component" value="Unassembled WGS sequence"/>
</dbReference>
<proteinExistence type="predicted"/>
<evidence type="ECO:0000313" key="2">
    <source>
        <dbReference type="EMBL" id="MBZ3925508.1"/>
    </source>
</evidence>
<name>A0AAW4RTI6_XANCI</name>
<evidence type="ECO:0000256" key="1">
    <source>
        <dbReference type="SAM" id="MobiDB-lite"/>
    </source>
</evidence>
<feature type="region of interest" description="Disordered" evidence="1">
    <location>
        <begin position="45"/>
        <end position="78"/>
    </location>
</feature>
<reference evidence="2" key="1">
    <citation type="submission" date="2015-12" db="EMBL/GenBank/DDBJ databases">
        <authorList>
            <person name="Bansal K."/>
            <person name="Midha S."/>
            <person name="Patil P.B."/>
        </authorList>
    </citation>
    <scope>NUCLEOTIDE SEQUENCE</scope>
    <source>
        <strain evidence="2">LMG867</strain>
    </source>
</reference>
<feature type="compositionally biased region" description="Basic and acidic residues" evidence="1">
    <location>
        <begin position="62"/>
        <end position="71"/>
    </location>
</feature>
<evidence type="ECO:0000313" key="3">
    <source>
        <dbReference type="Proteomes" id="UP000825388"/>
    </source>
</evidence>
<comment type="caution">
    <text evidence="2">The sequence shown here is derived from an EMBL/GenBank/DDBJ whole genome shotgun (WGS) entry which is preliminary data.</text>
</comment>
<accession>A0AAW4RTI6</accession>
<gene>
    <name evidence="2" type="ORF">Xseb_16145</name>
</gene>
<dbReference type="EMBL" id="LOKL01000130">
    <property type="protein sequence ID" value="MBZ3925508.1"/>
    <property type="molecule type" value="Genomic_DNA"/>
</dbReference>
<organism evidence="2 3">
    <name type="scientific">Xanthomonas citri pv. sesbaniae</name>
    <dbReference type="NCBI Taxonomy" id="473425"/>
    <lineage>
        <taxon>Bacteria</taxon>
        <taxon>Pseudomonadati</taxon>
        <taxon>Pseudomonadota</taxon>
        <taxon>Gammaproteobacteria</taxon>
        <taxon>Lysobacterales</taxon>
        <taxon>Lysobacteraceae</taxon>
        <taxon>Xanthomonas</taxon>
    </lineage>
</organism>